<dbReference type="SUPFAM" id="SSF52218">
    <property type="entry name" value="Flavoproteins"/>
    <property type="match status" value="1"/>
</dbReference>
<dbReference type="GO" id="GO:0009055">
    <property type="term" value="F:electron transfer activity"/>
    <property type="evidence" value="ECO:0007669"/>
    <property type="project" value="InterPro"/>
</dbReference>
<dbReference type="RefSeq" id="WP_181601856.1">
    <property type="nucleotide sequence ID" value="NZ_CP059378.1"/>
</dbReference>
<dbReference type="PANTHER" id="PTHR43717:SF1">
    <property type="entry name" value="ANAEROBIC NITRIC OXIDE REDUCTASE FLAVORUBREDOXIN"/>
    <property type="match status" value="1"/>
</dbReference>
<dbReference type="InterPro" id="IPR045761">
    <property type="entry name" value="ODP_dom"/>
</dbReference>
<dbReference type="InterPro" id="IPR001279">
    <property type="entry name" value="Metallo-B-lactamas"/>
</dbReference>
<evidence type="ECO:0000313" key="3">
    <source>
        <dbReference type="EMBL" id="QLY79876.1"/>
    </source>
</evidence>
<accession>A0A7D6VPI2</accession>
<evidence type="ECO:0000313" key="4">
    <source>
        <dbReference type="Proteomes" id="UP000512286"/>
    </source>
</evidence>
<dbReference type="InterPro" id="IPR008254">
    <property type="entry name" value="Flavodoxin/NO_synth"/>
</dbReference>
<name>A0A7D6VPI2_9CLOT</name>
<sequence>MNNNIKLNENTYWIGKVDDRDVPFHRLVLTKGTTYNSYLVKTKKPTVIDTVDISFGREYVENLKTLIDPMEIEYIVINHSEPDHSGGLGSLAAQAKNATIVCTEPAEYELKEMYKLHKRNFLIVKDGDKLDIGGKTLRFFETPYLHTEETMITYCEEDKILYPCDIFSTHIANYEYFNDLAKEDIDEDFSVYYSLIMHPHRTYVQKMINKIKDIDIDIIAPSHGYILRKDAKKYIQMYDVLSRNTDLGKKALVLYSTMTSNTKKFAGKIKEYLENLDIATDIMDTSKVSKEEAIEAIKDADAIFLGSSTRYGDMIGNIEEVLKELKNIDLDGKVGVAFGSYGWSGESIEIIQDYLRATNMKVLSTSDLIKSTGRIDIEFPIRVRFSLNNEQEEKRVERSIEYVSSILLKNKC</sequence>
<dbReference type="KEGG" id="cint:HZF06_23150"/>
<dbReference type="PROSITE" id="PS50902">
    <property type="entry name" value="FLAVODOXIN_LIKE"/>
    <property type="match status" value="1"/>
</dbReference>
<dbReference type="InterPro" id="IPR016440">
    <property type="entry name" value="Rubredoxin-O_OxRdtase"/>
</dbReference>
<reference evidence="3 4" key="1">
    <citation type="submission" date="2020-07" db="EMBL/GenBank/DDBJ databases">
        <title>Electron transfer.</title>
        <authorList>
            <person name="Huang L."/>
            <person name="Liu X."/>
            <person name="Zhou S."/>
        </authorList>
    </citation>
    <scope>NUCLEOTIDE SEQUENCE [LARGE SCALE GENOMIC DNA]</scope>
    <source>
        <strain evidence="3 4">Lx1</strain>
    </source>
</reference>
<dbReference type="InterPro" id="IPR029039">
    <property type="entry name" value="Flavoprotein-like_sf"/>
</dbReference>
<dbReference type="EMBL" id="CP059378">
    <property type="protein sequence ID" value="QLY79876.1"/>
    <property type="molecule type" value="Genomic_DNA"/>
</dbReference>
<proteinExistence type="inferred from homology"/>
<evidence type="ECO:0000256" key="1">
    <source>
        <dbReference type="ARBA" id="ARBA00007121"/>
    </source>
</evidence>
<dbReference type="Pfam" id="PF19583">
    <property type="entry name" value="ODP"/>
    <property type="match status" value="1"/>
</dbReference>
<gene>
    <name evidence="3" type="ORF">HZF06_23150</name>
</gene>
<dbReference type="GO" id="GO:0016651">
    <property type="term" value="F:oxidoreductase activity, acting on NAD(P)H"/>
    <property type="evidence" value="ECO:0007669"/>
    <property type="project" value="UniProtKB-ARBA"/>
</dbReference>
<dbReference type="SMART" id="SM00849">
    <property type="entry name" value="Lactamase_B"/>
    <property type="match status" value="1"/>
</dbReference>
<dbReference type="Pfam" id="PF00258">
    <property type="entry name" value="Flavodoxin_1"/>
    <property type="match status" value="1"/>
</dbReference>
<dbReference type="InterPro" id="IPR036866">
    <property type="entry name" value="RibonucZ/Hydroxyglut_hydro"/>
</dbReference>
<dbReference type="AlphaFoldDB" id="A0A7D6VPI2"/>
<feature type="domain" description="Flavodoxin-like" evidence="2">
    <location>
        <begin position="251"/>
        <end position="407"/>
    </location>
</feature>
<dbReference type="GO" id="GO:0046872">
    <property type="term" value="F:metal ion binding"/>
    <property type="evidence" value="ECO:0007669"/>
    <property type="project" value="InterPro"/>
</dbReference>
<organism evidence="3 4">
    <name type="scientific">Clostridium intestinale</name>
    <dbReference type="NCBI Taxonomy" id="36845"/>
    <lineage>
        <taxon>Bacteria</taxon>
        <taxon>Bacillati</taxon>
        <taxon>Bacillota</taxon>
        <taxon>Clostridia</taxon>
        <taxon>Eubacteriales</taxon>
        <taxon>Clostridiaceae</taxon>
        <taxon>Clostridium</taxon>
    </lineage>
</organism>
<protein>
    <submittedName>
        <fullName evidence="3">FprA family A-type flavoprotein</fullName>
    </submittedName>
</protein>
<evidence type="ECO:0000259" key="2">
    <source>
        <dbReference type="PROSITE" id="PS50902"/>
    </source>
</evidence>
<dbReference type="PIRSF" id="PIRSF005243">
    <property type="entry name" value="ROO"/>
    <property type="match status" value="1"/>
</dbReference>
<dbReference type="Gene3D" id="3.60.15.10">
    <property type="entry name" value="Ribonuclease Z/Hydroxyacylglutathione hydrolase-like"/>
    <property type="match status" value="1"/>
</dbReference>
<comment type="similarity">
    <text evidence="1">In the N-terminal section; belongs to the zinc metallo-hydrolase group 3 family.</text>
</comment>
<dbReference type="CDD" id="cd07709">
    <property type="entry name" value="flavodiiron_proteins_MBL-fold"/>
    <property type="match status" value="1"/>
</dbReference>
<dbReference type="GO" id="GO:0010181">
    <property type="term" value="F:FMN binding"/>
    <property type="evidence" value="ECO:0007669"/>
    <property type="project" value="InterPro"/>
</dbReference>
<dbReference type="PANTHER" id="PTHR43717">
    <property type="entry name" value="ANAEROBIC NITRIC OXIDE REDUCTASE FLAVORUBREDOXIN"/>
    <property type="match status" value="1"/>
</dbReference>
<dbReference type="Proteomes" id="UP000512286">
    <property type="component" value="Chromosome"/>
</dbReference>
<dbReference type="Gene3D" id="3.40.50.360">
    <property type="match status" value="1"/>
</dbReference>
<dbReference type="SUPFAM" id="SSF56281">
    <property type="entry name" value="Metallo-hydrolase/oxidoreductase"/>
    <property type="match status" value="1"/>
</dbReference>